<proteinExistence type="predicted"/>
<accession>A0AA41XV72</accession>
<gene>
    <name evidence="2" type="ORF">H7K38_23365</name>
</gene>
<evidence type="ECO:0000313" key="3">
    <source>
        <dbReference type="Proteomes" id="UP001141650"/>
    </source>
</evidence>
<organism evidence="2 3">
    <name type="scientific">Mycobacterium alsense</name>
    <dbReference type="NCBI Taxonomy" id="324058"/>
    <lineage>
        <taxon>Bacteria</taxon>
        <taxon>Bacillati</taxon>
        <taxon>Actinomycetota</taxon>
        <taxon>Actinomycetes</taxon>
        <taxon>Mycobacteriales</taxon>
        <taxon>Mycobacteriaceae</taxon>
        <taxon>Mycobacterium</taxon>
    </lineage>
</organism>
<dbReference type="AlphaFoldDB" id="A0AA41XV72"/>
<keyword evidence="1" id="KW-0812">Transmembrane</keyword>
<reference evidence="2" key="1">
    <citation type="submission" date="2020-07" db="EMBL/GenBank/DDBJ databases">
        <authorList>
            <person name="Pettersson B.M.F."/>
            <person name="Behra P.R.K."/>
            <person name="Ramesh M."/>
            <person name="Das S."/>
            <person name="Dasgupta S."/>
            <person name="Kirsebom L.A."/>
        </authorList>
    </citation>
    <scope>NUCLEOTIDE SEQUENCE</scope>
    <source>
        <strain evidence="2">CCUG 55640</strain>
    </source>
</reference>
<comment type="caution">
    <text evidence="2">The sequence shown here is derived from an EMBL/GenBank/DDBJ whole genome shotgun (WGS) entry which is preliminary data.</text>
</comment>
<name>A0AA41XV72_9MYCO</name>
<dbReference type="Proteomes" id="UP001141650">
    <property type="component" value="Unassembled WGS sequence"/>
</dbReference>
<keyword evidence="1" id="KW-1133">Transmembrane helix</keyword>
<feature type="transmembrane region" description="Helical" evidence="1">
    <location>
        <begin position="122"/>
        <end position="143"/>
    </location>
</feature>
<dbReference type="EMBL" id="JACKVH010000022">
    <property type="protein sequence ID" value="MCV7381572.1"/>
    <property type="molecule type" value="Genomic_DNA"/>
</dbReference>
<evidence type="ECO:0000313" key="2">
    <source>
        <dbReference type="EMBL" id="MCV7381572.1"/>
    </source>
</evidence>
<dbReference type="RefSeq" id="WP_142276567.1">
    <property type="nucleotide sequence ID" value="NZ_JACKVH010000022.1"/>
</dbReference>
<protein>
    <submittedName>
        <fullName evidence="2">Uncharacterized protein</fullName>
    </submittedName>
</protein>
<reference evidence="2" key="2">
    <citation type="journal article" date="2022" name="BMC Genomics">
        <title>Comparative genome analysis of mycobacteria focusing on tRNA and non-coding RNA.</title>
        <authorList>
            <person name="Behra P.R.K."/>
            <person name="Pettersson B.M.F."/>
            <person name="Ramesh M."/>
            <person name="Das S."/>
            <person name="Dasgupta S."/>
            <person name="Kirsebom L.A."/>
        </authorList>
    </citation>
    <scope>NUCLEOTIDE SEQUENCE</scope>
    <source>
        <strain evidence="2">CCUG 55640</strain>
    </source>
</reference>
<sequence length="223" mass="25308">MIPETLEEQVRLENLRFFRELEKQREELLGASAPYPFERIHARGRRVVRVSSNLPPDEGMVVDFPSHPTLLEIAQRQRKIDRWDLDERRGRRRVRLTYTLSLVVGLLILVTGALWAASADNILGAFQAAAGLPLCGVGVWAWTHRNDKFHGNRPAPLVLVPFSDAENRVRMSEQEPEVFLGGCTCPGCGELAIHKIRQPAMGEPEWAEVIRHCDVCGREWAQK</sequence>
<evidence type="ECO:0000256" key="1">
    <source>
        <dbReference type="SAM" id="Phobius"/>
    </source>
</evidence>
<keyword evidence="1" id="KW-0472">Membrane</keyword>
<feature type="transmembrane region" description="Helical" evidence="1">
    <location>
        <begin position="96"/>
        <end position="116"/>
    </location>
</feature>